<sequence>MGPKKKASGNDSGDSSRKSSGNNGAKPNQKNKTKNTTKNSKAGKERASTISPTTLKTKDIPSLQPENADIIRNSSTKYDAKDYGSTTSSQSTTARDFILGRKSRLGGLLSSQEIKTKPVKRSFEEDDGFVFQREGEVSSKKSTKAKPPKKRVTSGGSKGPSQISTPISRLHKELSKFSDDDDDDDIEVHIPIPKSNGHKKSKTINKPTTIRNPPTIKSRQKDQSPEEVSLGLSSPIRSPVYNNEQEYGQYSSDDYVEQVSHHQLKLPNSEDEDERRKHQTQKSKLKSSSNQPRRASYHNRGKRISSVGNGFVGVPHSEIPPSNYYKLLDTSLPEPHRMRQLLIWCFRKRLDQEEKEVKNITNTEEKSVVYIAKVIKEEVLRDLIGGQIETSWYNRGTEDEDEEVGTHQRAVKLLPNPLNISNKESIKIYQEKLQKLLDEKKEWSASFGKYTKRVSKLNINPTDDSSIVHKRRDGLYSSVLDETIVKGLEKSVDDISKESTNIEKTVDKFSDIAYRLSQGSRLSEILRKNELNGKISDIVNNYMTNKYKQSNTTNNNINNDDDDDDNNNDEKESEPIKIGGEGKEEGPVELALRTPTTRELLRGIARLDARED</sequence>
<feature type="compositionally biased region" description="Polar residues" evidence="1">
    <location>
        <begin position="9"/>
        <end position="25"/>
    </location>
</feature>
<feature type="compositionally biased region" description="Polar residues" evidence="1">
    <location>
        <begin position="84"/>
        <end position="94"/>
    </location>
</feature>
<evidence type="ECO:0000313" key="3">
    <source>
        <dbReference type="Proteomes" id="UP001497600"/>
    </source>
</evidence>
<gene>
    <name evidence="2" type="ORF">CAAN4_E10572</name>
</gene>
<evidence type="ECO:0000256" key="1">
    <source>
        <dbReference type="SAM" id="MobiDB-lite"/>
    </source>
</evidence>
<protein>
    <recommendedName>
        <fullName evidence="4">Kinetochore protein mis13</fullName>
    </recommendedName>
</protein>
<dbReference type="PANTHER" id="PTHR14778:SF2">
    <property type="entry name" value="KINETOCHORE-ASSOCIATED PROTEIN DSN1 HOMOLOG"/>
    <property type="match status" value="1"/>
</dbReference>
<proteinExistence type="predicted"/>
<feature type="region of interest" description="Disordered" evidence="1">
    <location>
        <begin position="110"/>
        <end position="242"/>
    </location>
</feature>
<reference evidence="2 3" key="1">
    <citation type="submission" date="2024-01" db="EMBL/GenBank/DDBJ databases">
        <authorList>
            <consortium name="Genoscope - CEA"/>
            <person name="William W."/>
        </authorList>
    </citation>
    <scope>NUCLEOTIDE SEQUENCE [LARGE SCALE GENOMIC DNA]</scope>
    <source>
        <strain evidence="2 3">29B2s-10</strain>
    </source>
</reference>
<dbReference type="Pfam" id="PF08202">
    <property type="entry name" value="MIS13"/>
    <property type="match status" value="1"/>
</dbReference>
<accession>A0ABP0EDK1</accession>
<feature type="compositionally biased region" description="Basic residues" evidence="1">
    <location>
        <begin position="141"/>
        <end position="152"/>
    </location>
</feature>
<feature type="region of interest" description="Disordered" evidence="1">
    <location>
        <begin position="257"/>
        <end position="308"/>
    </location>
</feature>
<organism evidence="2 3">
    <name type="scientific">[Candida] anglica</name>
    <dbReference type="NCBI Taxonomy" id="148631"/>
    <lineage>
        <taxon>Eukaryota</taxon>
        <taxon>Fungi</taxon>
        <taxon>Dikarya</taxon>
        <taxon>Ascomycota</taxon>
        <taxon>Saccharomycotina</taxon>
        <taxon>Pichiomycetes</taxon>
        <taxon>Debaryomycetaceae</taxon>
        <taxon>Kurtzmaniella</taxon>
    </lineage>
</organism>
<feature type="compositionally biased region" description="Basic and acidic residues" evidence="1">
    <location>
        <begin position="568"/>
        <end position="586"/>
    </location>
</feature>
<dbReference type="Proteomes" id="UP001497600">
    <property type="component" value="Chromosome E"/>
</dbReference>
<evidence type="ECO:0008006" key="4">
    <source>
        <dbReference type="Google" id="ProtNLM"/>
    </source>
</evidence>
<feature type="region of interest" description="Disordered" evidence="1">
    <location>
        <begin position="1"/>
        <end position="95"/>
    </location>
</feature>
<feature type="region of interest" description="Disordered" evidence="1">
    <location>
        <begin position="549"/>
        <end position="595"/>
    </location>
</feature>
<feature type="compositionally biased region" description="Polar residues" evidence="1">
    <location>
        <begin position="231"/>
        <end position="242"/>
    </location>
</feature>
<dbReference type="EMBL" id="OZ004257">
    <property type="protein sequence ID" value="CAK7908509.1"/>
    <property type="molecule type" value="Genomic_DNA"/>
</dbReference>
<evidence type="ECO:0000313" key="2">
    <source>
        <dbReference type="EMBL" id="CAK7908509.1"/>
    </source>
</evidence>
<name>A0ABP0EDK1_9ASCO</name>
<keyword evidence="3" id="KW-1185">Reference proteome</keyword>
<feature type="compositionally biased region" description="Polar residues" evidence="1">
    <location>
        <begin position="204"/>
        <end position="217"/>
    </location>
</feature>
<dbReference type="InterPro" id="IPR013218">
    <property type="entry name" value="Dsn1/Mis13"/>
</dbReference>
<dbReference type="PANTHER" id="PTHR14778">
    <property type="entry name" value="KINETOCHORE-ASSOCIATED PROTEIN DSN1 HOMOLOG"/>
    <property type="match status" value="1"/>
</dbReference>